<accession>A0A7W2TWC4</accession>
<name>A0A7W2TWC4_9GAMM</name>
<reference evidence="4 5" key="1">
    <citation type="submission" date="2020-07" db="EMBL/GenBank/DDBJ databases">
        <title>Halieaceae bacterium, F7430, whole genome shotgun sequencing project.</title>
        <authorList>
            <person name="Jiang S."/>
            <person name="Liu Z.W."/>
            <person name="Du Z.J."/>
        </authorList>
    </citation>
    <scope>NUCLEOTIDE SEQUENCE [LARGE SCALE GENOMIC DNA]</scope>
    <source>
        <strain evidence="4 5">F7430</strain>
    </source>
</reference>
<protein>
    <recommendedName>
        <fullName evidence="3">IPTL-CTERM protein sorting domain-containing protein</fullName>
    </recommendedName>
</protein>
<keyword evidence="1" id="KW-0472">Membrane</keyword>
<sequence>MIMATFNRLASRTSLALLALALSPSVLAGAASPGSITFAPVGAAVAATSVPTLGTAALIFLALLLAFVAWVSMKKGGPTALSSNCCVS</sequence>
<keyword evidence="1" id="KW-1133">Transmembrane helix</keyword>
<evidence type="ECO:0000256" key="2">
    <source>
        <dbReference type="SAM" id="SignalP"/>
    </source>
</evidence>
<evidence type="ECO:0000313" key="5">
    <source>
        <dbReference type="Proteomes" id="UP000539350"/>
    </source>
</evidence>
<dbReference type="RefSeq" id="WP_182171823.1">
    <property type="nucleotide sequence ID" value="NZ_JACFXU010000014.1"/>
</dbReference>
<keyword evidence="2" id="KW-0732">Signal</keyword>
<comment type="caution">
    <text evidence="4">The sequence shown here is derived from an EMBL/GenBank/DDBJ whole genome shotgun (WGS) entry which is preliminary data.</text>
</comment>
<keyword evidence="5" id="KW-1185">Reference proteome</keyword>
<evidence type="ECO:0000259" key="3">
    <source>
        <dbReference type="Pfam" id="PF18203"/>
    </source>
</evidence>
<organism evidence="4 5">
    <name type="scientific">Sediminihaliea albiluteola</name>
    <dbReference type="NCBI Taxonomy" id="2758564"/>
    <lineage>
        <taxon>Bacteria</taxon>
        <taxon>Pseudomonadati</taxon>
        <taxon>Pseudomonadota</taxon>
        <taxon>Gammaproteobacteria</taxon>
        <taxon>Cellvibrionales</taxon>
        <taxon>Halieaceae</taxon>
        <taxon>Sediminihaliea</taxon>
    </lineage>
</organism>
<dbReference type="AlphaFoldDB" id="A0A7W2TWC4"/>
<dbReference type="EMBL" id="JACFXU010000014">
    <property type="protein sequence ID" value="MBA6413132.1"/>
    <property type="molecule type" value="Genomic_DNA"/>
</dbReference>
<feature type="transmembrane region" description="Helical" evidence="1">
    <location>
        <begin position="56"/>
        <end position="73"/>
    </location>
</feature>
<evidence type="ECO:0000313" key="4">
    <source>
        <dbReference type="EMBL" id="MBA6413132.1"/>
    </source>
</evidence>
<feature type="signal peptide" evidence="2">
    <location>
        <begin position="1"/>
        <end position="28"/>
    </location>
</feature>
<dbReference type="Proteomes" id="UP000539350">
    <property type="component" value="Unassembled WGS sequence"/>
</dbReference>
<dbReference type="Pfam" id="PF18203">
    <property type="entry name" value="IPTL-CTERM"/>
    <property type="match status" value="1"/>
</dbReference>
<feature type="chain" id="PRO_5030627784" description="IPTL-CTERM protein sorting domain-containing protein" evidence="2">
    <location>
        <begin position="29"/>
        <end position="88"/>
    </location>
</feature>
<proteinExistence type="predicted"/>
<gene>
    <name evidence="4" type="ORF">H2508_08425</name>
</gene>
<feature type="domain" description="IPTL-CTERM protein sorting" evidence="3">
    <location>
        <begin position="48"/>
        <end position="73"/>
    </location>
</feature>
<evidence type="ECO:0000256" key="1">
    <source>
        <dbReference type="SAM" id="Phobius"/>
    </source>
</evidence>
<keyword evidence="1" id="KW-0812">Transmembrane</keyword>
<dbReference type="InterPro" id="IPR026442">
    <property type="entry name" value="IPTL_CTERM"/>
</dbReference>